<gene>
    <name evidence="2" type="ORF">MNBD_DELTA03-1590</name>
</gene>
<dbReference type="InterPro" id="IPR018228">
    <property type="entry name" value="DNase_TatD-rel_CS"/>
</dbReference>
<dbReference type="InterPro" id="IPR001130">
    <property type="entry name" value="TatD-like"/>
</dbReference>
<evidence type="ECO:0000313" key="2">
    <source>
        <dbReference type="EMBL" id="VAW42634.1"/>
    </source>
</evidence>
<dbReference type="PANTHER" id="PTHR46124">
    <property type="entry name" value="D-AMINOACYL-TRNA DEACYLASE"/>
    <property type="match status" value="1"/>
</dbReference>
<name>A0A3B0WGA7_9ZZZZ</name>
<dbReference type="SUPFAM" id="SSF51556">
    <property type="entry name" value="Metallo-dependent hydrolases"/>
    <property type="match status" value="1"/>
</dbReference>
<reference evidence="2" key="1">
    <citation type="submission" date="2018-06" db="EMBL/GenBank/DDBJ databases">
        <authorList>
            <person name="Zhirakovskaya E."/>
        </authorList>
    </citation>
    <scope>NUCLEOTIDE SEQUENCE</scope>
</reference>
<dbReference type="Pfam" id="PF01026">
    <property type="entry name" value="TatD_DNase"/>
    <property type="match status" value="1"/>
</dbReference>
<dbReference type="InterPro" id="IPR032466">
    <property type="entry name" value="Metal_Hydrolase"/>
</dbReference>
<evidence type="ECO:0000256" key="1">
    <source>
        <dbReference type="ARBA" id="ARBA00022801"/>
    </source>
</evidence>
<dbReference type="GO" id="GO:0016788">
    <property type="term" value="F:hydrolase activity, acting on ester bonds"/>
    <property type="evidence" value="ECO:0007669"/>
    <property type="project" value="InterPro"/>
</dbReference>
<protein>
    <submittedName>
        <fullName evidence="2">Uncharacterized metal-dependent hydrolase YcfH</fullName>
    </submittedName>
</protein>
<dbReference type="CDD" id="cd01310">
    <property type="entry name" value="TatD_DNAse"/>
    <property type="match status" value="1"/>
</dbReference>
<keyword evidence="1 2" id="KW-0378">Hydrolase</keyword>
<organism evidence="2">
    <name type="scientific">hydrothermal vent metagenome</name>
    <dbReference type="NCBI Taxonomy" id="652676"/>
    <lineage>
        <taxon>unclassified sequences</taxon>
        <taxon>metagenomes</taxon>
        <taxon>ecological metagenomes</taxon>
    </lineage>
</organism>
<dbReference type="EMBL" id="UOEX01000462">
    <property type="protein sequence ID" value="VAW42634.1"/>
    <property type="molecule type" value="Genomic_DNA"/>
</dbReference>
<dbReference type="AlphaFoldDB" id="A0A3B0WGA7"/>
<accession>A0A3B0WGA7</accession>
<dbReference type="GO" id="GO:0005829">
    <property type="term" value="C:cytosol"/>
    <property type="evidence" value="ECO:0007669"/>
    <property type="project" value="TreeGrafter"/>
</dbReference>
<dbReference type="PANTHER" id="PTHR46124:SF2">
    <property type="entry name" value="D-AMINOACYL-TRNA DEACYLASE"/>
    <property type="match status" value="1"/>
</dbReference>
<proteinExistence type="predicted"/>
<dbReference type="Gene3D" id="3.20.20.140">
    <property type="entry name" value="Metal-dependent hydrolases"/>
    <property type="match status" value="1"/>
</dbReference>
<sequence length="132" mass="14746">MIHDREAHEETMAILRQAAPFQQRGVMHCFSGDLSLAREVVDLGLYISLPGVLTFNKTEALREVAREIPLESLIVETDAPFLTPVPYRGKRNEPAYVLYTAQCLSEIRGITLAEVAAQTTLNCERLFALEGK</sequence>
<dbReference type="PROSITE" id="PS01091">
    <property type="entry name" value="TATD_3"/>
    <property type="match status" value="1"/>
</dbReference>